<dbReference type="Proteomes" id="UP001153292">
    <property type="component" value="Chromosome 2"/>
</dbReference>
<organism evidence="1 2">
    <name type="scientific">Chilo suppressalis</name>
    <name type="common">Asiatic rice borer moth</name>
    <dbReference type="NCBI Taxonomy" id="168631"/>
    <lineage>
        <taxon>Eukaryota</taxon>
        <taxon>Metazoa</taxon>
        <taxon>Ecdysozoa</taxon>
        <taxon>Arthropoda</taxon>
        <taxon>Hexapoda</taxon>
        <taxon>Insecta</taxon>
        <taxon>Pterygota</taxon>
        <taxon>Neoptera</taxon>
        <taxon>Endopterygota</taxon>
        <taxon>Lepidoptera</taxon>
        <taxon>Glossata</taxon>
        <taxon>Ditrysia</taxon>
        <taxon>Pyraloidea</taxon>
        <taxon>Crambidae</taxon>
        <taxon>Crambinae</taxon>
        <taxon>Chilo</taxon>
    </lineage>
</organism>
<evidence type="ECO:0000313" key="2">
    <source>
        <dbReference type="Proteomes" id="UP001153292"/>
    </source>
</evidence>
<evidence type="ECO:0000313" key="1">
    <source>
        <dbReference type="EMBL" id="CAH0402076.1"/>
    </source>
</evidence>
<protein>
    <submittedName>
        <fullName evidence="1">Uncharacterized protein</fullName>
    </submittedName>
</protein>
<reference evidence="1" key="1">
    <citation type="submission" date="2021-12" db="EMBL/GenBank/DDBJ databases">
        <authorList>
            <person name="King R."/>
        </authorList>
    </citation>
    <scope>NUCLEOTIDE SEQUENCE</scope>
</reference>
<dbReference type="EMBL" id="OU963895">
    <property type="protein sequence ID" value="CAH0402076.1"/>
    <property type="molecule type" value="Genomic_DNA"/>
</dbReference>
<proteinExistence type="predicted"/>
<name>A0ABN8B6S5_CHISP</name>
<sequence length="59" mass="6803">MSLVVKLNRFKVLKCKNEKYARLEFRGLSYLSDALPELTTNNLFITLKNQLGMAKTLII</sequence>
<gene>
    <name evidence="1" type="ORF">CHILSU_LOCUS5313</name>
</gene>
<accession>A0ABN8B6S5</accession>
<keyword evidence="2" id="KW-1185">Reference proteome</keyword>